<dbReference type="InterPro" id="IPR041679">
    <property type="entry name" value="DNA2/NAM7-like_C"/>
</dbReference>
<feature type="domain" description="DNA2/NAM7 helicase-like C-terminal" evidence="3">
    <location>
        <begin position="1147"/>
        <end position="1321"/>
    </location>
</feature>
<protein>
    <submittedName>
        <fullName evidence="5">DUF559 domain-containing protein</fullName>
    </submittedName>
</protein>
<dbReference type="EMBL" id="SPQQ01000002">
    <property type="protein sequence ID" value="TGE39367.1"/>
    <property type="molecule type" value="Genomic_DNA"/>
</dbReference>
<dbReference type="RefSeq" id="WP_135545862.1">
    <property type="nucleotide sequence ID" value="NZ_SPQQ01000002.1"/>
</dbReference>
<dbReference type="CDD" id="cd18808">
    <property type="entry name" value="SF1_C_Upf1"/>
    <property type="match status" value="1"/>
</dbReference>
<dbReference type="InterPro" id="IPR011335">
    <property type="entry name" value="Restrct_endonuc-II-like"/>
</dbReference>
<keyword evidence="6" id="KW-1185">Reference proteome</keyword>
<accession>A0A4Z0RB29</accession>
<keyword evidence="1" id="KW-0175">Coiled coil</keyword>
<evidence type="ECO:0000313" key="6">
    <source>
        <dbReference type="Proteomes" id="UP000298460"/>
    </source>
</evidence>
<evidence type="ECO:0000259" key="4">
    <source>
        <dbReference type="Pfam" id="PF18741"/>
    </source>
</evidence>
<dbReference type="Gene3D" id="3.40.50.300">
    <property type="entry name" value="P-loop containing nucleotide triphosphate hydrolases"/>
    <property type="match status" value="3"/>
</dbReference>
<dbReference type="Pfam" id="PF18741">
    <property type="entry name" value="MTES_1575"/>
    <property type="match status" value="1"/>
</dbReference>
<dbReference type="InterPro" id="IPR027417">
    <property type="entry name" value="P-loop_NTPase"/>
</dbReference>
<organism evidence="5 6">
    <name type="scientific">Desulfosporosinus fructosivorans</name>
    <dbReference type="NCBI Taxonomy" id="2018669"/>
    <lineage>
        <taxon>Bacteria</taxon>
        <taxon>Bacillati</taxon>
        <taxon>Bacillota</taxon>
        <taxon>Clostridia</taxon>
        <taxon>Eubacteriales</taxon>
        <taxon>Desulfitobacteriaceae</taxon>
        <taxon>Desulfosporosinus</taxon>
    </lineage>
</organism>
<dbReference type="SUPFAM" id="SSF52540">
    <property type="entry name" value="P-loop containing nucleoside triphosphate hydrolases"/>
    <property type="match status" value="1"/>
</dbReference>
<dbReference type="GO" id="GO:0004386">
    <property type="term" value="F:helicase activity"/>
    <property type="evidence" value="ECO:0007669"/>
    <property type="project" value="InterPro"/>
</dbReference>
<dbReference type="Pfam" id="PF13087">
    <property type="entry name" value="AAA_12"/>
    <property type="match status" value="1"/>
</dbReference>
<sequence>MEEINQNQVKGRVLQIFKYLQALDQLRNPVIRDFQLQPWSLWIKDLPNYPTIMIGKFEDTLTEAVEDSDLSSAYVLKVGRPTLTDAPPPPQNYYSILKDTWMKPELPVRFNLEKVAKSEDGQELTDDFVLQQYLDNSAFVEWYERRNLWAKQEIPARQAMDAYNKLYEIYARLERESEQYELILGDGLLNWNHPTGLIRHPILLMRLKLEFDPSVPVFSLTESEQPVELYTSLFRSVPEVTGTVMNSLNEELEQKPFHPLGGQETEEFLKWLVAQLSPYGQVLQVGDKPIQAESPWIIREPMIFMRKRSLGFSKAVEEIIKDIPESDELPGFLENVVGVDHDILPLESNEPVRCIDPNGEDEDILLSKPANSEQLQIADRLNRYSAVLVQGPPGTGKTHTIANLIGHFLAQGKSILVTSHTSKALSVLHEKIVAPLQPLCLSVLTDDSRKQLESTVDAITERLANSNADQLEQEALVLQKDRIDILKKLRETRQKLLQARSDEYRPVVIAGEEYDPAQAARQVYELRESANWIPSPVRLSAILPLSARELEKLYHTNTTLTYEDEKELGYSLPDPEQLISPHEFENLVANFLTLSGEDLALGKEYWLPSSGLNSEPLESQLIELQATVKVIQSASNWQLSLLEAGMLGEEYQSPWQNLITQIERTCTTSVNSKEALLEYNPLVPDQGLHQEAEAVVEEIIEHLKDGGSLNFFTLITKGNWKTLINLSQVNGKPPSRPEHFAALKVLLDLRNNRTRLLERWERQVTVLQGPKPADLGLEPEYSCRQFVAFITESLEWYRKRWAPLVEKLQSAGFQWQAFYEKTKVQLGNYGELRRLEEAVSHELSQLVTFQAKRLALIQLETQIDQLKSMIERSQGSSAHVSQELLTAIQALQAPRYREAYQRLVDLKESALDLELRKELLARLEKAAPVWATEIFQRKGQHGQGSLPGNPAEAWLWRQFVDELDDRAKKSMEELLNQITYLSKQLRDKTALLVEKKAWAAQVRRTTVRQRQALNGWKQLMHRIGKGTGKRAPGFRMEARKLMPICQSAVPVWIMPLSRVVENFNPRTNRFDVVIIDEASQADVLALAALYMGKQVIVVGDNEQVSPSAVGQKQEETDKLIDEHLVGIPNAKLYDGLFSIYDLAGTTFQPICLREHFRCVTPIIQFSNYLSYQGKIKPLRDESTVKVRPHTVAYRVQDGTSYKKVNVNEAQAVASLIIACTEQPEYQDASMGVISLVGEEQAGTIDRLLQQYLSAEDYKKRKIQCGNPAQFQGDERDIIFLSLVDASAGESPLNKRGEGANEMFKKRYNVAASRARDQLWVVYSLDPENDLKPGDLRGELIKHAQDPQAIIKMLDTAEKESESEFEKQVLFRLRQASYSVHPQWKVGGYRIDMVVESGGQRVALECDGDKWHTEENLAEDMARQAILERLGWRFIRIRGSEYFRDPEGAMQKIFERLTYFEMSPEGIGAESNSLETEGDDLKARVIRRADTIRRLWQGEDLESVSEPVSEPVIDDGVRRQEGLAQDNKAKQFQSVMLINNGESSCPYDFTPLEKVDAELAKYTSAQKTEVSQYIPVHLLYCPMCKKAYINNSVTSHFIRLAVIKYLTILPYTLELSKDN</sequence>
<evidence type="ECO:0000313" key="5">
    <source>
        <dbReference type="EMBL" id="TGE39367.1"/>
    </source>
</evidence>
<dbReference type="InterPro" id="IPR041677">
    <property type="entry name" value="DNA2/NAM7_AAA_11"/>
</dbReference>
<dbReference type="SUPFAM" id="SSF52980">
    <property type="entry name" value="Restriction endonuclease-like"/>
    <property type="match status" value="1"/>
</dbReference>
<evidence type="ECO:0000259" key="3">
    <source>
        <dbReference type="Pfam" id="PF13087"/>
    </source>
</evidence>
<reference evidence="5 6" key="1">
    <citation type="submission" date="2019-03" db="EMBL/GenBank/DDBJ databases">
        <title>Draft Genome Sequence of Desulfosporosinus fructosivorans Strain 63.6F, Isolated from Marine Sediment in the Baltic Sea.</title>
        <authorList>
            <person name="Hausmann B."/>
            <person name="Vandieken V."/>
            <person name="Pjevac P."/>
            <person name="Schreck K."/>
            <person name="Herbold C.W."/>
            <person name="Loy A."/>
        </authorList>
    </citation>
    <scope>NUCLEOTIDE SEQUENCE [LARGE SCALE GENOMIC DNA]</scope>
    <source>
        <strain evidence="5 6">63.6F</strain>
    </source>
</reference>
<proteinExistence type="predicted"/>
<feature type="coiled-coil region" evidence="1">
    <location>
        <begin position="156"/>
        <end position="183"/>
    </location>
</feature>
<evidence type="ECO:0000256" key="1">
    <source>
        <dbReference type="SAM" id="Coils"/>
    </source>
</evidence>
<dbReference type="Gene3D" id="3.40.960.10">
    <property type="entry name" value="VSR Endonuclease"/>
    <property type="match status" value="1"/>
</dbReference>
<evidence type="ECO:0000259" key="2">
    <source>
        <dbReference type="Pfam" id="PF13086"/>
    </source>
</evidence>
<dbReference type="OrthoDB" id="9757917at2"/>
<dbReference type="InterPro" id="IPR047187">
    <property type="entry name" value="SF1_C_Upf1"/>
</dbReference>
<name>A0A4Z0RB29_9FIRM</name>
<dbReference type="Pfam" id="PF13086">
    <property type="entry name" value="AAA_11"/>
    <property type="match status" value="1"/>
</dbReference>
<dbReference type="Proteomes" id="UP000298460">
    <property type="component" value="Unassembled WGS sequence"/>
</dbReference>
<feature type="domain" description="Restriction endonuclease type II-like" evidence="4">
    <location>
        <begin position="1364"/>
        <end position="1456"/>
    </location>
</feature>
<gene>
    <name evidence="5" type="ORF">E4K67_08020</name>
</gene>
<dbReference type="InterPro" id="IPR045055">
    <property type="entry name" value="DNA2/NAM7-like"/>
</dbReference>
<dbReference type="InterPro" id="IPR049468">
    <property type="entry name" value="Restrct_endonuc-II-like_dom"/>
</dbReference>
<dbReference type="PANTHER" id="PTHR10887">
    <property type="entry name" value="DNA2/NAM7 HELICASE FAMILY"/>
    <property type="match status" value="1"/>
</dbReference>
<comment type="caution">
    <text evidence="5">The sequence shown here is derived from an EMBL/GenBank/DDBJ whole genome shotgun (WGS) entry which is preliminary data.</text>
</comment>
<feature type="domain" description="DNA2/NAM7 helicase helicase" evidence="2">
    <location>
        <begin position="371"/>
        <end position="500"/>
    </location>
</feature>
<feature type="coiled-coil region" evidence="1">
    <location>
        <begin position="856"/>
        <end position="916"/>
    </location>
</feature>